<protein>
    <submittedName>
        <fullName evidence="2">Uncharacterized protein</fullName>
    </submittedName>
</protein>
<gene>
    <name evidence="2" type="ORF">GC106_81240</name>
</gene>
<proteinExistence type="predicted"/>
<evidence type="ECO:0000313" key="2">
    <source>
        <dbReference type="EMBL" id="NRN70850.1"/>
    </source>
</evidence>
<organism evidence="2 3">
    <name type="scientific">Kibdelosporangium persicum</name>
    <dbReference type="NCBI Taxonomy" id="2698649"/>
    <lineage>
        <taxon>Bacteria</taxon>
        <taxon>Bacillati</taxon>
        <taxon>Actinomycetota</taxon>
        <taxon>Actinomycetes</taxon>
        <taxon>Pseudonocardiales</taxon>
        <taxon>Pseudonocardiaceae</taxon>
        <taxon>Kibdelosporangium</taxon>
    </lineage>
</organism>
<feature type="region of interest" description="Disordered" evidence="1">
    <location>
        <begin position="1"/>
        <end position="34"/>
    </location>
</feature>
<evidence type="ECO:0000256" key="1">
    <source>
        <dbReference type="SAM" id="MobiDB-lite"/>
    </source>
</evidence>
<dbReference type="EMBL" id="JAAATY010000045">
    <property type="protein sequence ID" value="NRN70850.1"/>
    <property type="molecule type" value="Genomic_DNA"/>
</dbReference>
<keyword evidence="3" id="KW-1185">Reference proteome</keyword>
<accession>A0ABX2FJ58</accession>
<dbReference type="RefSeq" id="WP_173142013.1">
    <property type="nucleotide sequence ID" value="NZ_CBCSGW010000005.1"/>
</dbReference>
<sequence length="326" mass="35926">MTHTSTNPAPTPRHNPTDNAQPSHEKIRSPHNIPAQSVNSLVQQWSGARTRTFQARHSPDMSLDADDLFTELAYGARIAQEVTSGRWCVVSQLLRTGAVEQDTRPQLGGCSRFQEPRPSPVVLPSGVVTLTVDDLELLPSRHPQVKVCIAPMSLVARGLNILVPGGQKSALASVWVCVRPPTQITDSAEMFASVNASALRDGGPSADPVGQWIEQRRRAFSRLFHILTSDPRFSRLSKPLKSEAIAGMLVDMIQLAGRARRGGTPVELYLVDDAFHDEKLGTDLRRLLRYYYDNLSLAEQRALRRIYGSTLESWLVFAGIDGKEAS</sequence>
<evidence type="ECO:0000313" key="3">
    <source>
        <dbReference type="Proteomes" id="UP000763557"/>
    </source>
</evidence>
<dbReference type="Proteomes" id="UP000763557">
    <property type="component" value="Unassembled WGS sequence"/>
</dbReference>
<name>A0ABX2FJ58_9PSEU</name>
<comment type="caution">
    <text evidence="2">The sequence shown here is derived from an EMBL/GenBank/DDBJ whole genome shotgun (WGS) entry which is preliminary data.</text>
</comment>
<reference evidence="2 3" key="1">
    <citation type="submission" date="2020-01" db="EMBL/GenBank/DDBJ databases">
        <title>Kibdelosporangium persica a novel Actinomycetes from a hot desert in Iran.</title>
        <authorList>
            <person name="Safaei N."/>
            <person name="Zaburannyi N."/>
            <person name="Mueller R."/>
            <person name="Wink J."/>
        </authorList>
    </citation>
    <scope>NUCLEOTIDE SEQUENCE [LARGE SCALE GENOMIC DNA]</scope>
    <source>
        <strain evidence="2 3">4NS15</strain>
    </source>
</reference>